<dbReference type="InterPro" id="IPR038220">
    <property type="entry name" value="PHOX_C_sf"/>
</dbReference>
<evidence type="ECO:0000313" key="5">
    <source>
        <dbReference type="EMBL" id="KAG0248768.1"/>
    </source>
</evidence>
<sequence>MRRAKVGANKRSTENKVLGAVDQYQTIHSEYLIAANGGISVVRHRLTISFHGRTRSNSIILYYGDVKSSVPLDHLSMISGGNGRIIITLPLTGTRIRIMFDNGAITTEEYRTQKLEDLTLPKFQEMLNATVAPLKIELLKRCGSCAFARWRSRDEYGVPGRLQPDLKDRARAQRVSLESILDTYETERTKVADEVIKLSTSILRVSKEQDIFGRILKRLTFLALSCILPFMSQGPPVSMLRIRCYENDINKRHISQDVPGEEYRVGVRARDGTLAVFETENGFISKGDSTLRLHDLLVGPGIFHILVFTSDMLTKINVATAIKGIQAATSNSVAKQCAEHLVRWRASCTSKPIENLFMIHVVCTSTRSLGALTSLSTKTTGEFNVYLYQEGVVHRRYGVSAKGDP</sequence>
<dbReference type="Gene3D" id="3.30.9.10">
    <property type="entry name" value="D-Amino Acid Oxidase, subunit A, domain 2"/>
    <property type="match status" value="1"/>
</dbReference>
<dbReference type="OrthoDB" id="2690153at2759"/>
<dbReference type="AlphaFoldDB" id="A0A9P6TWB4"/>
<reference evidence="5" key="1">
    <citation type="journal article" date="2020" name="Fungal Divers.">
        <title>Resolving the Mortierellaceae phylogeny through synthesis of multi-gene phylogenetics and phylogenomics.</title>
        <authorList>
            <person name="Vandepol N."/>
            <person name="Liber J."/>
            <person name="Desiro A."/>
            <person name="Na H."/>
            <person name="Kennedy M."/>
            <person name="Barry K."/>
            <person name="Grigoriev I.V."/>
            <person name="Miller A.N."/>
            <person name="O'Donnell K."/>
            <person name="Stajich J.E."/>
            <person name="Bonito G."/>
        </authorList>
    </citation>
    <scope>NUCLEOTIDE SEQUENCE</scope>
    <source>
        <strain evidence="5">KOD948</strain>
    </source>
</reference>
<accession>A0A9P6TWB4</accession>
<dbReference type="Gene3D" id="3.50.50.60">
    <property type="entry name" value="FAD/NAD(P)-binding domain"/>
    <property type="match status" value="1"/>
</dbReference>
<evidence type="ECO:0000256" key="2">
    <source>
        <dbReference type="ARBA" id="ARBA00022827"/>
    </source>
</evidence>
<dbReference type="Pfam" id="PF01494">
    <property type="entry name" value="FAD_binding_3"/>
    <property type="match status" value="1"/>
</dbReference>
<dbReference type="EMBL" id="JAAAJA010000927">
    <property type="protein sequence ID" value="KAG0248768.1"/>
    <property type="molecule type" value="Genomic_DNA"/>
</dbReference>
<dbReference type="Gene3D" id="3.40.30.20">
    <property type="match status" value="1"/>
</dbReference>
<gene>
    <name evidence="5" type="ORF">BG011_009932</name>
</gene>
<proteinExistence type="predicted"/>
<dbReference type="GO" id="GO:0016491">
    <property type="term" value="F:oxidoreductase activity"/>
    <property type="evidence" value="ECO:0007669"/>
    <property type="project" value="UniProtKB-KW"/>
</dbReference>
<keyword evidence="3" id="KW-0560">Oxidoreductase</keyword>
<feature type="domain" description="FAD-binding" evidence="4">
    <location>
        <begin position="19"/>
        <end position="58"/>
    </location>
</feature>
<evidence type="ECO:0000313" key="6">
    <source>
        <dbReference type="Proteomes" id="UP000726737"/>
    </source>
</evidence>
<evidence type="ECO:0000256" key="3">
    <source>
        <dbReference type="ARBA" id="ARBA00023002"/>
    </source>
</evidence>
<dbReference type="InterPro" id="IPR002938">
    <property type="entry name" value="FAD-bd"/>
</dbReference>
<keyword evidence="6" id="KW-1185">Reference proteome</keyword>
<dbReference type="GO" id="GO:0071949">
    <property type="term" value="F:FAD binding"/>
    <property type="evidence" value="ECO:0007669"/>
    <property type="project" value="InterPro"/>
</dbReference>
<protein>
    <recommendedName>
        <fullName evidence="4">FAD-binding domain-containing protein</fullName>
    </recommendedName>
</protein>
<keyword evidence="1" id="KW-0285">Flavoprotein</keyword>
<evidence type="ECO:0000259" key="4">
    <source>
        <dbReference type="Pfam" id="PF01494"/>
    </source>
</evidence>
<dbReference type="Proteomes" id="UP000726737">
    <property type="component" value="Unassembled WGS sequence"/>
</dbReference>
<dbReference type="InterPro" id="IPR036188">
    <property type="entry name" value="FAD/NAD-bd_sf"/>
</dbReference>
<evidence type="ECO:0000256" key="1">
    <source>
        <dbReference type="ARBA" id="ARBA00022630"/>
    </source>
</evidence>
<name>A0A9P6TWB4_9FUNG</name>
<keyword evidence="2" id="KW-0274">FAD</keyword>
<organism evidence="5 6">
    <name type="scientific">Mortierella polycephala</name>
    <dbReference type="NCBI Taxonomy" id="41804"/>
    <lineage>
        <taxon>Eukaryota</taxon>
        <taxon>Fungi</taxon>
        <taxon>Fungi incertae sedis</taxon>
        <taxon>Mucoromycota</taxon>
        <taxon>Mortierellomycotina</taxon>
        <taxon>Mortierellomycetes</taxon>
        <taxon>Mortierellales</taxon>
        <taxon>Mortierellaceae</taxon>
        <taxon>Mortierella</taxon>
    </lineage>
</organism>
<comment type="caution">
    <text evidence="5">The sequence shown here is derived from an EMBL/GenBank/DDBJ whole genome shotgun (WGS) entry which is preliminary data.</text>
</comment>